<dbReference type="InterPro" id="IPR008988">
    <property type="entry name" value="Transcriptional_repressor_C"/>
</dbReference>
<evidence type="ECO:0000256" key="1">
    <source>
        <dbReference type="ARBA" id="ARBA00023004"/>
    </source>
</evidence>
<dbReference type="SUPFAM" id="SSF50037">
    <property type="entry name" value="C-terminal domain of transcriptional repressors"/>
    <property type="match status" value="1"/>
</dbReference>
<evidence type="ECO:0000313" key="4">
    <source>
        <dbReference type="Proteomes" id="UP000297834"/>
    </source>
</evidence>
<evidence type="ECO:0000313" key="3">
    <source>
        <dbReference type="EMBL" id="TEU28530.1"/>
    </source>
</evidence>
<dbReference type="Proteomes" id="UP000297834">
    <property type="component" value="Unassembled WGS sequence"/>
</dbReference>
<accession>A0A4Y7XDJ0</accession>
<dbReference type="STRING" id="1120977.GCA_000619845_02105"/>
<dbReference type="OrthoDB" id="559009at2"/>
<proteinExistence type="predicted"/>
<dbReference type="AlphaFoldDB" id="A0A4Y7XDJ0"/>
<sequence length="99" mass="10722">MRLSQLKRHQQAIITAVTSAVTPATTTTMRDSVLQDSASPPHADPIGRRLQTLGFIPGEQVTVLALGLFGGDPVLVQIGFTRFALRRSEADRIQVEVKA</sequence>
<dbReference type="InterPro" id="IPR007167">
    <property type="entry name" value="Fe-transptr_FeoA-like"/>
</dbReference>
<keyword evidence="1" id="KW-0408">Iron</keyword>
<feature type="domain" description="Ferrous iron transporter FeoA-like" evidence="2">
    <location>
        <begin position="1"/>
        <end position="97"/>
    </location>
</feature>
<organism evidence="3 4">
    <name type="scientific">Alkanindiges illinoisensis</name>
    <dbReference type="NCBI Taxonomy" id="197183"/>
    <lineage>
        <taxon>Bacteria</taxon>
        <taxon>Pseudomonadati</taxon>
        <taxon>Pseudomonadota</taxon>
        <taxon>Gammaproteobacteria</taxon>
        <taxon>Moraxellales</taxon>
        <taxon>Moraxellaceae</taxon>
        <taxon>Alkanindiges</taxon>
    </lineage>
</organism>
<dbReference type="InterPro" id="IPR052713">
    <property type="entry name" value="FeoA"/>
</dbReference>
<keyword evidence="4" id="KW-1185">Reference proteome</keyword>
<comment type="caution">
    <text evidence="3">The sequence shown here is derived from an EMBL/GenBank/DDBJ whole genome shotgun (WGS) entry which is preliminary data.</text>
</comment>
<dbReference type="Pfam" id="PF04023">
    <property type="entry name" value="FeoA"/>
    <property type="match status" value="1"/>
</dbReference>
<name>A0A4Y7XDJ0_9GAMM</name>
<gene>
    <name evidence="3" type="ORF">E2B99_05765</name>
</gene>
<evidence type="ECO:0000259" key="2">
    <source>
        <dbReference type="SMART" id="SM00899"/>
    </source>
</evidence>
<dbReference type="InterPro" id="IPR038157">
    <property type="entry name" value="FeoA_core_dom"/>
</dbReference>
<dbReference type="SMART" id="SM00899">
    <property type="entry name" value="FeoA"/>
    <property type="match status" value="1"/>
</dbReference>
<dbReference type="PANTHER" id="PTHR42954:SF2">
    <property type="entry name" value="FE(2+) TRANSPORT PROTEIN A"/>
    <property type="match status" value="1"/>
</dbReference>
<dbReference type="GO" id="GO:0046914">
    <property type="term" value="F:transition metal ion binding"/>
    <property type="evidence" value="ECO:0007669"/>
    <property type="project" value="InterPro"/>
</dbReference>
<dbReference type="PANTHER" id="PTHR42954">
    <property type="entry name" value="FE(2+) TRANSPORT PROTEIN A"/>
    <property type="match status" value="1"/>
</dbReference>
<reference evidence="3 4" key="1">
    <citation type="submission" date="2019-03" db="EMBL/GenBank/DDBJ databases">
        <title>Alkanindiges illinoisensis: a potential pathogenic isolated from ascites of a gastric cancer patient with abdominal metastasis.</title>
        <authorList>
            <person name="Hu X."/>
            <person name="Yang B."/>
            <person name="Yan X."/>
            <person name="Lin L."/>
            <person name="Zhao H."/>
            <person name="Zhou F."/>
            <person name="Su B."/>
            <person name="Chen J."/>
            <person name="Rui Y."/>
            <person name="Wang Q."/>
            <person name="Zheng L."/>
        </authorList>
    </citation>
    <scope>NUCLEOTIDE SEQUENCE [LARGE SCALE GENOMIC DNA]</scope>
    <source>
        <strain evidence="3 4">NFYY 23406</strain>
    </source>
</reference>
<dbReference type="Gene3D" id="2.30.30.90">
    <property type="match status" value="1"/>
</dbReference>
<dbReference type="EMBL" id="SNTY01000017">
    <property type="protein sequence ID" value="TEU28530.1"/>
    <property type="molecule type" value="Genomic_DNA"/>
</dbReference>
<protein>
    <submittedName>
        <fullName evidence="3">Ferrous iron transport protein A</fullName>
    </submittedName>
</protein>